<protein>
    <submittedName>
        <fullName evidence="1">Uncharacterized protein</fullName>
    </submittedName>
</protein>
<evidence type="ECO:0000313" key="1">
    <source>
        <dbReference type="EMBL" id="KAH0895283.1"/>
    </source>
</evidence>
<keyword evidence="2" id="KW-1185">Reference proteome</keyword>
<sequence>MIGPATNKVRFRPRKTGEYEWFGDVRGSHDTGEYLTGNRGGMHVEWGDRELSSMQLLQYLDKQMRNHISSLQGGRCKKLGSAMKVCFGGR</sequence>
<organism evidence="1 2">
    <name type="scientific">Brassica napus</name>
    <name type="common">Rape</name>
    <dbReference type="NCBI Taxonomy" id="3708"/>
    <lineage>
        <taxon>Eukaryota</taxon>
        <taxon>Viridiplantae</taxon>
        <taxon>Streptophyta</taxon>
        <taxon>Embryophyta</taxon>
        <taxon>Tracheophyta</taxon>
        <taxon>Spermatophyta</taxon>
        <taxon>Magnoliopsida</taxon>
        <taxon>eudicotyledons</taxon>
        <taxon>Gunneridae</taxon>
        <taxon>Pentapetalae</taxon>
        <taxon>rosids</taxon>
        <taxon>malvids</taxon>
        <taxon>Brassicales</taxon>
        <taxon>Brassicaceae</taxon>
        <taxon>Brassiceae</taxon>
        <taxon>Brassica</taxon>
    </lineage>
</organism>
<gene>
    <name evidence="1" type="ORF">HID58_057712</name>
</gene>
<comment type="caution">
    <text evidence="1">The sequence shown here is derived from an EMBL/GenBank/DDBJ whole genome shotgun (WGS) entry which is preliminary data.</text>
</comment>
<evidence type="ECO:0000313" key="2">
    <source>
        <dbReference type="Proteomes" id="UP000824890"/>
    </source>
</evidence>
<reference evidence="1 2" key="1">
    <citation type="submission" date="2021-05" db="EMBL/GenBank/DDBJ databases">
        <title>Genome Assembly of Synthetic Allotetraploid Brassica napus Reveals Homoeologous Exchanges between Subgenomes.</title>
        <authorList>
            <person name="Davis J.T."/>
        </authorList>
    </citation>
    <scope>NUCLEOTIDE SEQUENCE [LARGE SCALE GENOMIC DNA]</scope>
    <source>
        <strain evidence="2">cv. Da-Ae</strain>
        <tissue evidence="1">Seedling</tissue>
    </source>
</reference>
<name>A0ABQ8ASR2_BRANA</name>
<proteinExistence type="predicted"/>
<accession>A0ABQ8ASR2</accession>
<dbReference type="EMBL" id="JAGKQM010000013">
    <property type="protein sequence ID" value="KAH0895283.1"/>
    <property type="molecule type" value="Genomic_DNA"/>
</dbReference>
<dbReference type="Proteomes" id="UP000824890">
    <property type="component" value="Unassembled WGS sequence"/>
</dbReference>